<organism evidence="1 2">
    <name type="scientific">Paenibacillus septentrionalis</name>
    <dbReference type="NCBI Taxonomy" id="429342"/>
    <lineage>
        <taxon>Bacteria</taxon>
        <taxon>Bacillati</taxon>
        <taxon>Bacillota</taxon>
        <taxon>Bacilli</taxon>
        <taxon>Bacillales</taxon>
        <taxon>Paenibacillaceae</taxon>
        <taxon>Paenibacillus</taxon>
    </lineage>
</organism>
<proteinExistence type="predicted"/>
<reference evidence="2" key="1">
    <citation type="journal article" date="2019" name="Int. J. Syst. Evol. Microbiol.">
        <title>The Global Catalogue of Microorganisms (GCM) 10K type strain sequencing project: providing services to taxonomists for standard genome sequencing and annotation.</title>
        <authorList>
            <consortium name="The Broad Institute Genomics Platform"/>
            <consortium name="The Broad Institute Genome Sequencing Center for Infectious Disease"/>
            <person name="Wu L."/>
            <person name="Ma J."/>
        </authorList>
    </citation>
    <scope>NUCLEOTIDE SEQUENCE [LARGE SCALE GENOMIC DNA]</scope>
    <source>
        <strain evidence="2">PCU 280</strain>
    </source>
</reference>
<dbReference type="RefSeq" id="WP_379237130.1">
    <property type="nucleotide sequence ID" value="NZ_JBHSTE010000006.1"/>
</dbReference>
<evidence type="ECO:0000313" key="2">
    <source>
        <dbReference type="Proteomes" id="UP001596233"/>
    </source>
</evidence>
<accession>A0ABW1VAJ2</accession>
<comment type="caution">
    <text evidence="1">The sequence shown here is derived from an EMBL/GenBank/DDBJ whole genome shotgun (WGS) entry which is preliminary data.</text>
</comment>
<name>A0ABW1VAJ2_9BACL</name>
<evidence type="ECO:0000313" key="1">
    <source>
        <dbReference type="EMBL" id="MFC6334520.1"/>
    </source>
</evidence>
<keyword evidence="2" id="KW-1185">Reference proteome</keyword>
<protein>
    <submittedName>
        <fullName evidence="1">Uncharacterized protein</fullName>
    </submittedName>
</protein>
<sequence>MSSPIEIPELLSSIISWEKEIAKDVPYLETPTGYFLSFNPKVNGGYRCSPCDSIVFADTGCDGVHFALLTDFGLNKDLSQAPVICVSPMDFGNFVRVVADNLFDFFSLSLMGHDSFLFNDFQSKASYEQFLKERETKEYSEYFDHVKWEKQKEIVKERAFKQFNLKQIDSPYDYVKQLRDKRAESIVISTEDHLGIIPLQSREKAVYQAHPWVNQKLDFHRWDEDWDKLVAFVHDAEIETLLSFVRDCQCHYVDNARVIRLLFDRLEELGFRFEAERLLYCMLQQW</sequence>
<dbReference type="Proteomes" id="UP001596233">
    <property type="component" value="Unassembled WGS sequence"/>
</dbReference>
<dbReference type="EMBL" id="JBHSTE010000006">
    <property type="protein sequence ID" value="MFC6334520.1"/>
    <property type="molecule type" value="Genomic_DNA"/>
</dbReference>
<gene>
    <name evidence="1" type="ORF">ACFP56_17975</name>
</gene>